<dbReference type="RefSeq" id="WP_141164971.1">
    <property type="nucleotide sequence ID" value="NZ_VHLH01000001.1"/>
</dbReference>
<feature type="chain" id="PRO_5021429243" description="Pilus formation protein N-terminal domain-containing protein" evidence="1">
    <location>
        <begin position="31"/>
        <end position="139"/>
    </location>
</feature>
<reference evidence="3 4" key="1">
    <citation type="submission" date="2019-06" db="EMBL/GenBank/DDBJ databases">
        <authorList>
            <person name="Li M."/>
        </authorList>
    </citation>
    <scope>NUCLEOTIDE SEQUENCE [LARGE SCALE GENOMIC DNA]</scope>
    <source>
        <strain evidence="3 4">BGMRC6574</strain>
    </source>
</reference>
<keyword evidence="4" id="KW-1185">Reference proteome</keyword>
<evidence type="ECO:0000259" key="2">
    <source>
        <dbReference type="Pfam" id="PF13629"/>
    </source>
</evidence>
<dbReference type="EMBL" id="VHLH01000001">
    <property type="protein sequence ID" value="TPW32668.1"/>
    <property type="molecule type" value="Genomic_DNA"/>
</dbReference>
<dbReference type="Proteomes" id="UP000320314">
    <property type="component" value="Unassembled WGS sequence"/>
</dbReference>
<sequence>MPAYHNAIAPLHRFVFILASLLVAAVPAAAQEHSSIVVTMDHARILKLDRPVQQVIVGNSDIADVTVADPKTVVLTGKSYGSTNLVILAKNGDAVVDREIVVSSTRANTVRVYRQSGQSIERTVLSCAASCEKRSSNGN</sequence>
<feature type="signal peptide" evidence="1">
    <location>
        <begin position="1"/>
        <end position="30"/>
    </location>
</feature>
<dbReference type="Pfam" id="PF13629">
    <property type="entry name" value="T2SS-T3SS_pil_N"/>
    <property type="match status" value="1"/>
</dbReference>
<feature type="domain" description="Pilus formation protein N-terminal" evidence="2">
    <location>
        <begin position="33"/>
        <end position="103"/>
    </location>
</feature>
<evidence type="ECO:0000313" key="4">
    <source>
        <dbReference type="Proteomes" id="UP000320314"/>
    </source>
</evidence>
<gene>
    <name evidence="3" type="ORF">FJU11_00095</name>
</gene>
<dbReference type="AlphaFoldDB" id="A0A506UFS3"/>
<dbReference type="InterPro" id="IPR032789">
    <property type="entry name" value="T2SS-T3SS_pil_N"/>
</dbReference>
<organism evidence="3 4">
    <name type="scientific">Pararhizobium mangrovi</name>
    <dbReference type="NCBI Taxonomy" id="2590452"/>
    <lineage>
        <taxon>Bacteria</taxon>
        <taxon>Pseudomonadati</taxon>
        <taxon>Pseudomonadota</taxon>
        <taxon>Alphaproteobacteria</taxon>
        <taxon>Hyphomicrobiales</taxon>
        <taxon>Rhizobiaceae</taxon>
        <taxon>Rhizobium/Agrobacterium group</taxon>
        <taxon>Pararhizobium</taxon>
    </lineage>
</organism>
<evidence type="ECO:0000256" key="1">
    <source>
        <dbReference type="SAM" id="SignalP"/>
    </source>
</evidence>
<name>A0A506UFS3_9HYPH</name>
<evidence type="ECO:0000313" key="3">
    <source>
        <dbReference type="EMBL" id="TPW32668.1"/>
    </source>
</evidence>
<accession>A0A506UFS3</accession>
<dbReference type="OrthoDB" id="9815749at2"/>
<proteinExistence type="predicted"/>
<keyword evidence="1" id="KW-0732">Signal</keyword>
<protein>
    <recommendedName>
        <fullName evidence="2">Pilus formation protein N-terminal domain-containing protein</fullName>
    </recommendedName>
</protein>
<comment type="caution">
    <text evidence="3">The sequence shown here is derived from an EMBL/GenBank/DDBJ whole genome shotgun (WGS) entry which is preliminary data.</text>
</comment>